<dbReference type="EMBL" id="DTGR01000192">
    <property type="protein sequence ID" value="HHS30464.1"/>
    <property type="molecule type" value="Genomic_DNA"/>
</dbReference>
<dbReference type="PANTHER" id="PTHR30576">
    <property type="entry name" value="COLANIC BIOSYNTHESIS UDP-GLUCOSE LIPID CARRIER TRANSFERASE"/>
    <property type="match status" value="1"/>
</dbReference>
<name>A0A7V6DQP7_9BACT</name>
<dbReference type="InterPro" id="IPR003362">
    <property type="entry name" value="Bact_transf"/>
</dbReference>
<keyword evidence="3" id="KW-0808">Transferase</keyword>
<protein>
    <submittedName>
        <fullName evidence="3">Sugar transferase</fullName>
    </submittedName>
</protein>
<comment type="similarity">
    <text evidence="1">Belongs to the bacterial sugar transferase family.</text>
</comment>
<reference evidence="3" key="1">
    <citation type="journal article" date="2020" name="mSystems">
        <title>Genome- and Community-Level Interaction Insights into Carbon Utilization and Element Cycling Functions of Hydrothermarchaeota in Hydrothermal Sediment.</title>
        <authorList>
            <person name="Zhou Z."/>
            <person name="Liu Y."/>
            <person name="Xu W."/>
            <person name="Pan J."/>
            <person name="Luo Z.H."/>
            <person name="Li M."/>
        </authorList>
    </citation>
    <scope>NUCLEOTIDE SEQUENCE [LARGE SCALE GENOMIC DNA]</scope>
    <source>
        <strain evidence="3">SpSt-767</strain>
    </source>
</reference>
<proteinExistence type="inferred from homology"/>
<dbReference type="Pfam" id="PF02397">
    <property type="entry name" value="Bac_transf"/>
    <property type="match status" value="1"/>
</dbReference>
<dbReference type="AlphaFoldDB" id="A0A7V6DQP7"/>
<evidence type="ECO:0000313" key="3">
    <source>
        <dbReference type="EMBL" id="HHS30464.1"/>
    </source>
</evidence>
<evidence type="ECO:0000256" key="1">
    <source>
        <dbReference type="ARBA" id="ARBA00006464"/>
    </source>
</evidence>
<comment type="caution">
    <text evidence="3">The sequence shown here is derived from an EMBL/GenBank/DDBJ whole genome shotgun (WGS) entry which is preliminary data.</text>
</comment>
<gene>
    <name evidence="3" type="ORF">ENV52_12280</name>
</gene>
<sequence>MPFLNGRLKRIMDILLVLLSAPLAVILLGLAALAIKLSSRGPVFFVQERLGRNGVPFLCYKLRTMVEGAEKGTPQWATEDDPRVTPVGRFLRQTRLDELPQLYNVWRGDMSFVGLRPIRQHFAQILAEKEPLYHLRFLARPGLTGWDQIHNGYPSTVAGQLRKFRYDLYYLQHASFWLDLVILGKTILVILGRKGQ</sequence>
<dbReference type="PANTHER" id="PTHR30576:SF0">
    <property type="entry name" value="UNDECAPRENYL-PHOSPHATE N-ACETYLGALACTOSAMINYL 1-PHOSPHATE TRANSFERASE-RELATED"/>
    <property type="match status" value="1"/>
</dbReference>
<evidence type="ECO:0000259" key="2">
    <source>
        <dbReference type="Pfam" id="PF02397"/>
    </source>
</evidence>
<dbReference type="GO" id="GO:0016780">
    <property type="term" value="F:phosphotransferase activity, for other substituted phosphate groups"/>
    <property type="evidence" value="ECO:0007669"/>
    <property type="project" value="TreeGrafter"/>
</dbReference>
<organism evidence="3">
    <name type="scientific">Desulfobacca acetoxidans</name>
    <dbReference type="NCBI Taxonomy" id="60893"/>
    <lineage>
        <taxon>Bacteria</taxon>
        <taxon>Pseudomonadati</taxon>
        <taxon>Thermodesulfobacteriota</taxon>
        <taxon>Desulfobaccia</taxon>
        <taxon>Desulfobaccales</taxon>
        <taxon>Desulfobaccaceae</taxon>
        <taxon>Desulfobacca</taxon>
    </lineage>
</organism>
<accession>A0A7V6DQP7</accession>
<feature type="domain" description="Bacterial sugar transferase" evidence="2">
    <location>
        <begin position="9"/>
        <end position="191"/>
    </location>
</feature>